<feature type="compositionally biased region" description="Polar residues" evidence="1">
    <location>
        <begin position="63"/>
        <end position="75"/>
    </location>
</feature>
<evidence type="ECO:0000313" key="2">
    <source>
        <dbReference type="EMBL" id="TFK79606.1"/>
    </source>
</evidence>
<feature type="non-terminal residue" evidence="2">
    <location>
        <position position="103"/>
    </location>
</feature>
<reference evidence="2 3" key="1">
    <citation type="journal article" date="2019" name="Nat. Ecol. Evol.">
        <title>Megaphylogeny resolves global patterns of mushroom evolution.</title>
        <authorList>
            <person name="Varga T."/>
            <person name="Krizsan K."/>
            <person name="Foldi C."/>
            <person name="Dima B."/>
            <person name="Sanchez-Garcia M."/>
            <person name="Sanchez-Ramirez S."/>
            <person name="Szollosi G.J."/>
            <person name="Szarkandi J.G."/>
            <person name="Papp V."/>
            <person name="Albert L."/>
            <person name="Andreopoulos W."/>
            <person name="Angelini C."/>
            <person name="Antonin V."/>
            <person name="Barry K.W."/>
            <person name="Bougher N.L."/>
            <person name="Buchanan P."/>
            <person name="Buyck B."/>
            <person name="Bense V."/>
            <person name="Catcheside P."/>
            <person name="Chovatia M."/>
            <person name="Cooper J."/>
            <person name="Damon W."/>
            <person name="Desjardin D."/>
            <person name="Finy P."/>
            <person name="Geml J."/>
            <person name="Haridas S."/>
            <person name="Hughes K."/>
            <person name="Justo A."/>
            <person name="Karasinski D."/>
            <person name="Kautmanova I."/>
            <person name="Kiss B."/>
            <person name="Kocsube S."/>
            <person name="Kotiranta H."/>
            <person name="LaButti K.M."/>
            <person name="Lechner B.E."/>
            <person name="Liimatainen K."/>
            <person name="Lipzen A."/>
            <person name="Lukacs Z."/>
            <person name="Mihaltcheva S."/>
            <person name="Morgado L.N."/>
            <person name="Niskanen T."/>
            <person name="Noordeloos M.E."/>
            <person name="Ohm R.A."/>
            <person name="Ortiz-Santana B."/>
            <person name="Ovrebo C."/>
            <person name="Racz N."/>
            <person name="Riley R."/>
            <person name="Savchenko A."/>
            <person name="Shiryaev A."/>
            <person name="Soop K."/>
            <person name="Spirin V."/>
            <person name="Szebenyi C."/>
            <person name="Tomsovsky M."/>
            <person name="Tulloss R.E."/>
            <person name="Uehling J."/>
            <person name="Grigoriev I.V."/>
            <person name="Vagvolgyi C."/>
            <person name="Papp T."/>
            <person name="Martin F.M."/>
            <person name="Miettinen O."/>
            <person name="Hibbett D.S."/>
            <person name="Nagy L.G."/>
        </authorList>
    </citation>
    <scope>NUCLEOTIDE SEQUENCE [LARGE SCALE GENOMIC DNA]</scope>
    <source>
        <strain evidence="2 3">HHB13444</strain>
    </source>
</reference>
<proteinExistence type="predicted"/>
<feature type="region of interest" description="Disordered" evidence="1">
    <location>
        <begin position="46"/>
        <end position="75"/>
    </location>
</feature>
<gene>
    <name evidence="2" type="ORF">K466DRAFT_470257</name>
</gene>
<dbReference type="EMBL" id="ML211984">
    <property type="protein sequence ID" value="TFK79606.1"/>
    <property type="molecule type" value="Genomic_DNA"/>
</dbReference>
<organism evidence="2 3">
    <name type="scientific">Polyporus arcularius HHB13444</name>
    <dbReference type="NCBI Taxonomy" id="1314778"/>
    <lineage>
        <taxon>Eukaryota</taxon>
        <taxon>Fungi</taxon>
        <taxon>Dikarya</taxon>
        <taxon>Basidiomycota</taxon>
        <taxon>Agaricomycotina</taxon>
        <taxon>Agaricomycetes</taxon>
        <taxon>Polyporales</taxon>
        <taxon>Polyporaceae</taxon>
        <taxon>Polyporus</taxon>
    </lineage>
</organism>
<accession>A0A5C3NPX2</accession>
<dbReference type="Proteomes" id="UP000308197">
    <property type="component" value="Unassembled WGS sequence"/>
</dbReference>
<dbReference type="AlphaFoldDB" id="A0A5C3NPX2"/>
<feature type="non-terminal residue" evidence="2">
    <location>
        <position position="1"/>
    </location>
</feature>
<evidence type="ECO:0000256" key="1">
    <source>
        <dbReference type="SAM" id="MobiDB-lite"/>
    </source>
</evidence>
<keyword evidence="3" id="KW-1185">Reference proteome</keyword>
<dbReference type="InParanoid" id="A0A5C3NPX2"/>
<sequence>PGAPSSTPVLSHAAFTLSCMFCGRSGRFEDQCFSKCDAKTCQCTQYRSRKGKHKENASEASKDSNNGPDTTQESAGATTVSAGCASALLSISDCALWLSSLAA</sequence>
<name>A0A5C3NPX2_9APHY</name>
<evidence type="ECO:0000313" key="3">
    <source>
        <dbReference type="Proteomes" id="UP000308197"/>
    </source>
</evidence>
<protein>
    <submittedName>
        <fullName evidence="2">Uncharacterized protein</fullName>
    </submittedName>
</protein>